<dbReference type="EMBL" id="PRDK01000005">
    <property type="protein sequence ID" value="MBE8713905.1"/>
    <property type="molecule type" value="Genomic_DNA"/>
</dbReference>
<dbReference type="AlphaFoldDB" id="A0A928UVC9"/>
<dbReference type="RefSeq" id="WP_196934052.1">
    <property type="nucleotide sequence ID" value="NZ_MU158697.1"/>
</dbReference>
<comment type="caution">
    <text evidence="1">The sequence shown here is derived from an EMBL/GenBank/DDBJ whole genome shotgun (WGS) entry which is preliminary data.</text>
</comment>
<dbReference type="Proteomes" id="UP000616201">
    <property type="component" value="Unassembled WGS sequence"/>
</dbReference>
<reference evidence="1" key="1">
    <citation type="submission" date="2018-02" db="EMBL/GenBank/DDBJ databases">
        <authorList>
            <person name="Vasarhelyi B.M."/>
            <person name="Deshmukh S."/>
            <person name="Balint B."/>
            <person name="Kukolya J."/>
        </authorList>
    </citation>
    <scope>NUCLEOTIDE SEQUENCE</scope>
    <source>
        <strain evidence="1">KB22</strain>
    </source>
</reference>
<proteinExistence type="predicted"/>
<accession>A0A928UVC9</accession>
<sequence length="134" mass="15609">MKKSEVPQDKGSVSEKGSRELYYALDENGEYTTELSTGWEPKQIVQNHTLSELEERINQAQQDVKNGLASPIVYFMELKRMDWQIVADYSGIWKWRVKLHANPSRFQKLSDKTLSKYAEAFEISLEELKNYKGD</sequence>
<organism evidence="1 2">
    <name type="scientific">Sphingobacterium hungaricum</name>
    <dbReference type="NCBI Taxonomy" id="2082723"/>
    <lineage>
        <taxon>Bacteria</taxon>
        <taxon>Pseudomonadati</taxon>
        <taxon>Bacteroidota</taxon>
        <taxon>Sphingobacteriia</taxon>
        <taxon>Sphingobacteriales</taxon>
        <taxon>Sphingobacteriaceae</taxon>
        <taxon>Sphingobacterium</taxon>
    </lineage>
</organism>
<name>A0A928UVC9_9SPHI</name>
<gene>
    <name evidence="1" type="ORF">C4F49_09460</name>
</gene>
<protein>
    <submittedName>
        <fullName evidence="1">Uncharacterized protein</fullName>
    </submittedName>
</protein>
<keyword evidence="2" id="KW-1185">Reference proteome</keyword>
<evidence type="ECO:0000313" key="2">
    <source>
        <dbReference type="Proteomes" id="UP000616201"/>
    </source>
</evidence>
<evidence type="ECO:0000313" key="1">
    <source>
        <dbReference type="EMBL" id="MBE8713905.1"/>
    </source>
</evidence>